<protein>
    <submittedName>
        <fullName evidence="2">Uncharacterized protein</fullName>
    </submittedName>
</protein>
<dbReference type="Proteomes" id="UP000005631">
    <property type="component" value="Chromosome"/>
</dbReference>
<dbReference type="OrthoDB" id="840343at2"/>
<evidence type="ECO:0000313" key="2">
    <source>
        <dbReference type="EMBL" id="AEV34178.1"/>
    </source>
</evidence>
<sequence length="951" mass="111480">MAYISQEELLEATNGGLEIIFMVYPQAHGCESDKRKKFKCRGTEKTASAAIKKLEDGNWVVTDFGGDQKPRNGVQCYMLEEGMEYKEALQFLAAHFNVKGADEKPLIKADFEIKPATADQNEGDYFYEDKDWTPQELELVGGKMFTAEMAAKQFLYSLKSYTYVRKSKSTGELMQYINKSTAQYPIFQFVFDDKVKGRWGKRLEPKAHNKADRFRYFGTRPKDFIMGLHLVRKAYDKLNEAEDDDYQSDDPDKQKEERKTKKIPEIVWCSGDRDALSVMALGFPVIWLNSESAILKESQFAQLEKWGWKICRIGDIDAPGIRQSHRLCMQFLDLHNVKLPEELTQKRDHRGNPCKDVRDFLQHYRSYELRELIKLAIPYRMWDVKWKYDTAKKLRYKTYAINPLQLYTFLEANGYYRFRLPNTKTGYIYIHIEGNQVQEIDPVEIKNFVNKFLEERKVDPDIRNTFYNSPNKLGEQSLSNLSLIEIDFTDYTSKSQYFFFEQSTWEVDQNGIKEYKPGEVKKFVWADEVMKHKVKVLDTPPYEVYFDDAKGRLDIKIHKTDCLFLKYLINTSRIYWKEQEKLHADGLKLSDDMLYEQRLHLINKLYSLGYLLHRYKDSNRPWAVYAMDNKISDDGESSGGSGKSIAYKAIRYFMKYVTLEGRNPRLTENPHIWENVTSHTDYVLVDDANQYLKFDFFYSALTGEMNVNPKHGKQYELPFEEVPKIAITSNFGLRNTDSSTVRRILYTVFSDYYHFNKDGEYERDWSPALEFGKNLFQDFDKNEWDLFFNTMAHALVCYLNNDKIDPPMENVHKRNLVVAMTDPFKEWAEVYFSESSVNCDTLIPKSVAMDNYFNHNPRDRHKWSTNKFTIALKAFCRYHEYELNPPSLKNSGGRIIRKHEGKAEEHIYIKAFDTTINDEKGEGTAFTPSKQTQAKLGQALTDQDDDDDLPF</sequence>
<dbReference type="STRING" id="926562.Oweho_3227"/>
<dbReference type="RefSeq" id="WP_014203525.1">
    <property type="nucleotide sequence ID" value="NC_016599.1"/>
</dbReference>
<dbReference type="eggNOG" id="COG0358">
    <property type="taxonomic scope" value="Bacteria"/>
</dbReference>
<evidence type="ECO:0000313" key="3">
    <source>
        <dbReference type="Proteomes" id="UP000005631"/>
    </source>
</evidence>
<dbReference type="AlphaFoldDB" id="G8R3U1"/>
<gene>
    <name evidence="2" type="ordered locus">Oweho_3227</name>
</gene>
<reference evidence="2 3" key="1">
    <citation type="journal article" date="2012" name="Stand. Genomic Sci.">
        <title>Genome sequence of the orange-pigmented seawater bacterium Owenweeksia hongkongensis type strain (UST20020801(T)).</title>
        <authorList>
            <person name="Riedel T."/>
            <person name="Held B."/>
            <person name="Nolan M."/>
            <person name="Lucas S."/>
            <person name="Lapidus A."/>
            <person name="Tice H."/>
            <person name="Del Rio T.G."/>
            <person name="Cheng J.F."/>
            <person name="Han C."/>
            <person name="Tapia R."/>
            <person name="Goodwin L.A."/>
            <person name="Pitluck S."/>
            <person name="Liolios K."/>
            <person name="Mavromatis K."/>
            <person name="Pagani I."/>
            <person name="Ivanova N."/>
            <person name="Mikhailova N."/>
            <person name="Pati A."/>
            <person name="Chen A."/>
            <person name="Palaniappan K."/>
            <person name="Rohde M."/>
            <person name="Tindall B.J."/>
            <person name="Detter J.C."/>
            <person name="Goker M."/>
            <person name="Woyke T."/>
            <person name="Bristow J."/>
            <person name="Eisen J.A."/>
            <person name="Markowitz V."/>
            <person name="Hugenholtz P."/>
            <person name="Klenk H.P."/>
            <person name="Kyrpides N.C."/>
        </authorList>
    </citation>
    <scope>NUCLEOTIDE SEQUENCE</scope>
    <source>
        <strain evidence="3">DSM 17368 / JCM 12287 / NRRL B-23963</strain>
    </source>
</reference>
<accession>G8R3U1</accession>
<dbReference type="Gene3D" id="3.40.1360.10">
    <property type="match status" value="1"/>
</dbReference>
<dbReference type="KEGG" id="oho:Oweho_3227"/>
<feature type="compositionally biased region" description="Acidic residues" evidence="1">
    <location>
        <begin position="942"/>
        <end position="951"/>
    </location>
</feature>
<organism evidence="2 3">
    <name type="scientific">Owenweeksia hongkongensis (strain DSM 17368 / CIP 108786 / JCM 12287 / NRRL B-23963 / UST20020801)</name>
    <dbReference type="NCBI Taxonomy" id="926562"/>
    <lineage>
        <taxon>Bacteria</taxon>
        <taxon>Pseudomonadati</taxon>
        <taxon>Bacteroidota</taxon>
        <taxon>Flavobacteriia</taxon>
        <taxon>Flavobacteriales</taxon>
        <taxon>Owenweeksiaceae</taxon>
        <taxon>Owenweeksia</taxon>
    </lineage>
</organism>
<evidence type="ECO:0000256" key="1">
    <source>
        <dbReference type="SAM" id="MobiDB-lite"/>
    </source>
</evidence>
<name>G8R3U1_OWEHD</name>
<keyword evidence="3" id="KW-1185">Reference proteome</keyword>
<dbReference type="HOGENOM" id="CLU_309687_0_0_10"/>
<dbReference type="PATRIC" id="fig|926562.3.peg.3248"/>
<feature type="region of interest" description="Disordered" evidence="1">
    <location>
        <begin position="919"/>
        <end position="951"/>
    </location>
</feature>
<dbReference type="EMBL" id="CP003156">
    <property type="protein sequence ID" value="AEV34178.1"/>
    <property type="molecule type" value="Genomic_DNA"/>
</dbReference>
<feature type="compositionally biased region" description="Polar residues" evidence="1">
    <location>
        <begin position="926"/>
        <end position="935"/>
    </location>
</feature>
<proteinExistence type="predicted"/>